<accession>A0A7M7G0G1</accession>
<dbReference type="Gene3D" id="2.20.70.10">
    <property type="match status" value="1"/>
</dbReference>
<dbReference type="InParanoid" id="A0A7M7G0G1"/>
<feature type="domain" description="BAG" evidence="3">
    <location>
        <begin position="420"/>
        <end position="497"/>
    </location>
</feature>
<dbReference type="Proteomes" id="UP000007110">
    <property type="component" value="Unassembled WGS sequence"/>
</dbReference>
<dbReference type="GO" id="GO:0051087">
    <property type="term" value="F:protein-folding chaperone binding"/>
    <property type="evidence" value="ECO:0007669"/>
    <property type="project" value="InterPro"/>
</dbReference>
<dbReference type="PROSITE" id="PS51035">
    <property type="entry name" value="BAG"/>
    <property type="match status" value="1"/>
</dbReference>
<reference evidence="4" key="2">
    <citation type="submission" date="2021-01" db="UniProtKB">
        <authorList>
            <consortium name="EnsemblMetazoa"/>
        </authorList>
    </citation>
    <scope>IDENTIFICATION</scope>
</reference>
<dbReference type="Gene3D" id="1.20.58.120">
    <property type="entry name" value="BAG domain"/>
    <property type="match status" value="1"/>
</dbReference>
<feature type="compositionally biased region" description="Low complexity" evidence="1">
    <location>
        <begin position="345"/>
        <end position="361"/>
    </location>
</feature>
<evidence type="ECO:0000313" key="5">
    <source>
        <dbReference type="Proteomes" id="UP000007110"/>
    </source>
</evidence>
<dbReference type="SUPFAM" id="SSF63491">
    <property type="entry name" value="BAG domain"/>
    <property type="match status" value="1"/>
</dbReference>
<feature type="compositionally biased region" description="Polar residues" evidence="1">
    <location>
        <begin position="249"/>
        <end position="264"/>
    </location>
</feature>
<dbReference type="InterPro" id="IPR036020">
    <property type="entry name" value="WW_dom_sf"/>
</dbReference>
<feature type="compositionally biased region" description="Basic and acidic residues" evidence="1">
    <location>
        <begin position="407"/>
        <end position="419"/>
    </location>
</feature>
<dbReference type="EnsemblMetazoa" id="XM_001199380">
    <property type="protein sequence ID" value="XP_001199380"/>
    <property type="gene ID" value="LOC763417"/>
</dbReference>
<name>A0A7M7G0G1_STRPU</name>
<evidence type="ECO:0000259" key="2">
    <source>
        <dbReference type="PROSITE" id="PS50020"/>
    </source>
</evidence>
<dbReference type="OrthoDB" id="10072551at2759"/>
<feature type="compositionally biased region" description="Polar residues" evidence="1">
    <location>
        <begin position="198"/>
        <end position="235"/>
    </location>
</feature>
<proteinExistence type="predicted"/>
<feature type="region of interest" description="Disordered" evidence="1">
    <location>
        <begin position="161"/>
        <end position="419"/>
    </location>
</feature>
<dbReference type="InterPro" id="IPR001202">
    <property type="entry name" value="WW_dom"/>
</dbReference>
<dbReference type="SUPFAM" id="SSF51045">
    <property type="entry name" value="WW domain"/>
    <property type="match status" value="1"/>
</dbReference>
<dbReference type="OMA" id="QKGEPSM"/>
<dbReference type="Pfam" id="PF00397">
    <property type="entry name" value="WW"/>
    <property type="match status" value="1"/>
</dbReference>
<protein>
    <submittedName>
        <fullName evidence="4">Uncharacterized protein</fullName>
    </submittedName>
</protein>
<dbReference type="SMART" id="SM00456">
    <property type="entry name" value="WW"/>
    <property type="match status" value="1"/>
</dbReference>
<dbReference type="CDD" id="cd00201">
    <property type="entry name" value="WW"/>
    <property type="match status" value="1"/>
</dbReference>
<feature type="domain" description="WW" evidence="2">
    <location>
        <begin position="19"/>
        <end position="53"/>
    </location>
</feature>
<organism evidence="4 5">
    <name type="scientific">Strongylocentrotus purpuratus</name>
    <name type="common">Purple sea urchin</name>
    <dbReference type="NCBI Taxonomy" id="7668"/>
    <lineage>
        <taxon>Eukaryota</taxon>
        <taxon>Metazoa</taxon>
        <taxon>Echinodermata</taxon>
        <taxon>Eleutherozoa</taxon>
        <taxon>Echinozoa</taxon>
        <taxon>Echinoidea</taxon>
        <taxon>Euechinoidea</taxon>
        <taxon>Echinacea</taxon>
        <taxon>Camarodonta</taxon>
        <taxon>Echinidea</taxon>
        <taxon>Strongylocentrotidae</taxon>
        <taxon>Strongylocentrotus</taxon>
    </lineage>
</organism>
<evidence type="ECO:0000259" key="3">
    <source>
        <dbReference type="PROSITE" id="PS51035"/>
    </source>
</evidence>
<dbReference type="KEGG" id="spu:763417"/>
<dbReference type="Pfam" id="PF02179">
    <property type="entry name" value="BAG"/>
    <property type="match status" value="1"/>
</dbReference>
<keyword evidence="5" id="KW-1185">Reference proteome</keyword>
<dbReference type="InterPro" id="IPR036533">
    <property type="entry name" value="BAG_dom_sf"/>
</dbReference>
<dbReference type="PROSITE" id="PS01159">
    <property type="entry name" value="WW_DOMAIN_1"/>
    <property type="match status" value="1"/>
</dbReference>
<feature type="compositionally biased region" description="Polar residues" evidence="1">
    <location>
        <begin position="296"/>
        <end position="327"/>
    </location>
</feature>
<evidence type="ECO:0000313" key="4">
    <source>
        <dbReference type="EnsemblMetazoa" id="XP_001199380"/>
    </source>
</evidence>
<evidence type="ECO:0000256" key="1">
    <source>
        <dbReference type="SAM" id="MobiDB-lite"/>
    </source>
</evidence>
<reference evidence="5" key="1">
    <citation type="submission" date="2015-02" db="EMBL/GenBank/DDBJ databases">
        <title>Genome sequencing for Strongylocentrotus purpuratus.</title>
        <authorList>
            <person name="Murali S."/>
            <person name="Liu Y."/>
            <person name="Vee V."/>
            <person name="English A."/>
            <person name="Wang M."/>
            <person name="Skinner E."/>
            <person name="Han Y."/>
            <person name="Muzny D.M."/>
            <person name="Worley K.C."/>
            <person name="Gibbs R.A."/>
        </authorList>
    </citation>
    <scope>NUCLEOTIDE SEQUENCE</scope>
</reference>
<dbReference type="GeneID" id="763417"/>
<dbReference type="AlphaFoldDB" id="A0A7M7G0G1"/>
<dbReference type="SMART" id="SM00264">
    <property type="entry name" value="BAG"/>
    <property type="match status" value="1"/>
</dbReference>
<feature type="compositionally biased region" description="Polar residues" evidence="1">
    <location>
        <begin position="380"/>
        <end position="406"/>
    </location>
</feature>
<feature type="compositionally biased region" description="Pro residues" evidence="1">
    <location>
        <begin position="283"/>
        <end position="292"/>
    </location>
</feature>
<dbReference type="InterPro" id="IPR003103">
    <property type="entry name" value="BAG_domain"/>
</dbReference>
<dbReference type="RefSeq" id="XP_001199380.3">
    <property type="nucleotide sequence ID" value="XM_001199380.4"/>
</dbReference>
<dbReference type="PROSITE" id="PS50020">
    <property type="entry name" value="WW_DOMAIN_2"/>
    <property type="match status" value="1"/>
</dbReference>
<sequence>MDQRDGQKPQNIRPITIDDPLPKNWEMLTDPGTGWLFFVNHAARATTWEDPRDAHNNVRTSYGSNGTHSPAGSDVQPVNDGSFANMYVQSAPHHSHQTPTSQQQYYWQNRPVNVEHGGSASPKNHHREFPIVDGKFVNQSMVSPQSNRRMGSATSMIQRPVTMHSPRQSRRGAPLQQSGSVLQRGGAVRSNARPMPPQQQHTSHAVPHLQQQQSNGRPNGSQTYTVPIHVQQQHDGSSSGSSSPELRSGMTNSMRNFNGHQTPISIPIQVLRGGSNQHSDFPHVPPPVPPYPHESLINQRAYQANHQVPSHTGAKQQPSPTVGSPQLPNVIVSGDLPQFTEDGLSSSSSPERQSQSQAPSRGAGQTRTAFRGAPRKAQSPPRTSPATQHKTTKTASSKTIDVNSKPASEKEDASSQHPKELREIFEIMTFIAKLGNEADSFNGSKSDPGYLKLEELLTRQVLRLDNIDAHGDASVRNERKKAVHKAQGYLDYLERKCSGRR</sequence>